<comment type="cofactor">
    <cofactor evidence="2 10">
        <name>Mg(2+)</name>
        <dbReference type="ChEBI" id="CHEBI:18420"/>
    </cofactor>
</comment>
<organism evidence="12 13">
    <name type="scientific">Chromobacterium violaceum</name>
    <dbReference type="NCBI Taxonomy" id="536"/>
    <lineage>
        <taxon>Bacteria</taxon>
        <taxon>Pseudomonadati</taxon>
        <taxon>Pseudomonadota</taxon>
        <taxon>Betaproteobacteria</taxon>
        <taxon>Neisseriales</taxon>
        <taxon>Chromobacteriaceae</taxon>
        <taxon>Chromobacterium</taxon>
    </lineage>
</organism>
<dbReference type="SFLD" id="SFLDG01129">
    <property type="entry name" value="C1.5:_HAD__Beta-PGM__Phosphata"/>
    <property type="match status" value="1"/>
</dbReference>
<evidence type="ECO:0000256" key="1">
    <source>
        <dbReference type="ARBA" id="ARBA00000830"/>
    </source>
</evidence>
<feature type="binding site" evidence="10">
    <location>
        <position position="281"/>
    </location>
    <ligand>
        <name>Mg(2+)</name>
        <dbReference type="ChEBI" id="CHEBI:18420"/>
    </ligand>
</feature>
<dbReference type="PANTHER" id="PTHR43434:SF1">
    <property type="entry name" value="PHOSPHOGLYCOLATE PHOSPHATASE"/>
    <property type="match status" value="1"/>
</dbReference>
<dbReference type="NCBIfam" id="NF009695">
    <property type="entry name" value="PRK13222.1-2"/>
    <property type="match status" value="1"/>
</dbReference>
<dbReference type="PANTHER" id="PTHR43434">
    <property type="entry name" value="PHOSPHOGLYCOLATE PHOSPHATASE"/>
    <property type="match status" value="1"/>
</dbReference>
<comment type="similarity">
    <text evidence="4 10">Belongs to the HAD-like hydrolase superfamily. CbbY/CbbZ/Gph/YieH family.</text>
</comment>
<dbReference type="InterPro" id="IPR002347">
    <property type="entry name" value="SDR_fam"/>
</dbReference>
<dbReference type="SFLD" id="SFLDS00003">
    <property type="entry name" value="Haloacid_Dehalogenase"/>
    <property type="match status" value="1"/>
</dbReference>
<dbReference type="HAMAP" id="MF_00495">
    <property type="entry name" value="GPH_hydrolase_bact"/>
    <property type="match status" value="1"/>
</dbReference>
<evidence type="ECO:0000313" key="12">
    <source>
        <dbReference type="EMBL" id="SUX32739.1"/>
    </source>
</evidence>
<evidence type="ECO:0000256" key="4">
    <source>
        <dbReference type="ARBA" id="ARBA00006171"/>
    </source>
</evidence>
<dbReference type="InterPro" id="IPR006439">
    <property type="entry name" value="HAD-SF_hydro_IA"/>
</dbReference>
<evidence type="ECO:0000256" key="2">
    <source>
        <dbReference type="ARBA" id="ARBA00001946"/>
    </source>
</evidence>
<evidence type="ECO:0000256" key="3">
    <source>
        <dbReference type="ARBA" id="ARBA00004818"/>
    </source>
</evidence>
<protein>
    <recommendedName>
        <fullName evidence="5 10">Phosphoglycolate phosphatase</fullName>
        <shortName evidence="10">PGP</shortName>
        <shortName evidence="10">PGPase</shortName>
        <ecNumber evidence="5 10">3.1.3.18</ecNumber>
    </recommendedName>
</protein>
<dbReference type="Pfam" id="PF00106">
    <property type="entry name" value="adh_short"/>
    <property type="match status" value="1"/>
</dbReference>
<comment type="catalytic activity">
    <reaction evidence="1 10">
        <text>2-phosphoglycolate + H2O = glycolate + phosphate</text>
        <dbReference type="Rhea" id="RHEA:14369"/>
        <dbReference type="ChEBI" id="CHEBI:15377"/>
        <dbReference type="ChEBI" id="CHEBI:29805"/>
        <dbReference type="ChEBI" id="CHEBI:43474"/>
        <dbReference type="ChEBI" id="CHEBI:58033"/>
        <dbReference type="EC" id="3.1.3.18"/>
    </reaction>
</comment>
<dbReference type="GO" id="GO:0046295">
    <property type="term" value="P:glycolate biosynthetic process"/>
    <property type="evidence" value="ECO:0007669"/>
    <property type="project" value="UniProtKB-UniRule"/>
</dbReference>
<evidence type="ECO:0000256" key="5">
    <source>
        <dbReference type="ARBA" id="ARBA00013078"/>
    </source>
</evidence>
<dbReference type="Proteomes" id="UP000254029">
    <property type="component" value="Unassembled WGS sequence"/>
</dbReference>
<sequence>MHAFIVTGASRGLGYAICETLLNDGYSVVGIARNAGSALESLAARHPERLQAVNADLSDAAQAAASIHAALQQLPLPACATVTLINNAGVVTPIAQAGHYPADEVVKAVAVNVTAPLLATDALLSATDRLPARRRVLNISSGAAAKAYPGWSVYCATKAALDHFSRSAAVEQESHANPAQIVALYPGVVDTDMQGCIRASDEGQFPQKARFDALKADGALSRRPTPRARSSTTWCRRLSAGSPSSTSANSEHPHSHSAAALTPRQQSRHMNLKHIKAVAFDLDGTLVDSIPDLANAANAMREHLGLPPLDPERIKSHVGDGIASLVHRAITDERHAEADGPLWERGYRFFVQRYREHLADHTTVYPGVRDGLGLLRALQLPLVMITNKSERLAVPLAEQLGLRDHFSLIIGGDTLPEKKPSALPLLHCCQVLGIQPQELAMVGDSANDVAAARAASSAAIAVGYGYADASTLGADLTVNSIAELYDLIKNG</sequence>
<feature type="region of interest" description="Disordered" evidence="11">
    <location>
        <begin position="216"/>
        <end position="266"/>
    </location>
</feature>
<feature type="binding site" evidence="10">
    <location>
        <position position="283"/>
    </location>
    <ligand>
        <name>Mg(2+)</name>
        <dbReference type="ChEBI" id="CHEBI:18420"/>
    </ligand>
</feature>
<dbReference type="SUPFAM" id="SSF56784">
    <property type="entry name" value="HAD-like"/>
    <property type="match status" value="1"/>
</dbReference>
<comment type="caution">
    <text evidence="12">The sequence shown here is derived from an EMBL/GenBank/DDBJ whole genome shotgun (WGS) entry which is preliminary data.</text>
</comment>
<dbReference type="EC" id="3.1.3.18" evidence="5 10"/>
<reference evidence="12 13" key="1">
    <citation type="submission" date="2018-06" db="EMBL/GenBank/DDBJ databases">
        <authorList>
            <consortium name="Pathogen Informatics"/>
            <person name="Doyle S."/>
        </authorList>
    </citation>
    <scope>NUCLEOTIDE SEQUENCE [LARGE SCALE GENOMIC DNA]</scope>
    <source>
        <strain evidence="12 13">NCTC8684</strain>
    </source>
</reference>
<name>A0AAX2M9D6_CHRVL</name>
<accession>A0AAX2M9D6</accession>
<keyword evidence="8 10" id="KW-0460">Magnesium</keyword>
<dbReference type="InterPro" id="IPR023214">
    <property type="entry name" value="HAD_sf"/>
</dbReference>
<dbReference type="Gene3D" id="3.40.50.720">
    <property type="entry name" value="NAD(P)-binding Rossmann-like Domain"/>
    <property type="match status" value="1"/>
</dbReference>
<comment type="pathway">
    <text evidence="3 10">Organic acid metabolism; glycolate biosynthesis; glycolate from 2-phosphoglycolate: step 1/1.</text>
</comment>
<keyword evidence="12" id="KW-0560">Oxidoreductase</keyword>
<dbReference type="InterPro" id="IPR023198">
    <property type="entry name" value="PGP-like_dom2"/>
</dbReference>
<evidence type="ECO:0000256" key="9">
    <source>
        <dbReference type="ARBA" id="ARBA00023277"/>
    </source>
</evidence>
<keyword evidence="7 10" id="KW-0378">Hydrolase</keyword>
<dbReference type="CDD" id="cd16417">
    <property type="entry name" value="HAD_PGPase"/>
    <property type="match status" value="1"/>
</dbReference>
<proteinExistence type="inferred from homology"/>
<gene>
    <name evidence="12" type="primary">yueD</name>
    <name evidence="12" type="ORF">NCTC8684_01820</name>
</gene>
<dbReference type="InterPro" id="IPR036412">
    <property type="entry name" value="HAD-like_sf"/>
</dbReference>
<dbReference type="InterPro" id="IPR050155">
    <property type="entry name" value="HAD-like_hydrolase_sf"/>
</dbReference>
<feature type="compositionally biased region" description="Low complexity" evidence="11">
    <location>
        <begin position="221"/>
        <end position="250"/>
    </location>
</feature>
<dbReference type="SUPFAM" id="SSF51735">
    <property type="entry name" value="NAD(P)-binding Rossmann-fold domains"/>
    <property type="match status" value="1"/>
</dbReference>
<dbReference type="AlphaFoldDB" id="A0AAX2M9D6"/>
<dbReference type="GO" id="GO:0046872">
    <property type="term" value="F:metal ion binding"/>
    <property type="evidence" value="ECO:0007669"/>
    <property type="project" value="UniProtKB-KW"/>
</dbReference>
<evidence type="ECO:0000256" key="11">
    <source>
        <dbReference type="SAM" id="MobiDB-lite"/>
    </source>
</evidence>
<feature type="active site" description="Nucleophile" evidence="10">
    <location>
        <position position="281"/>
    </location>
</feature>
<dbReference type="GO" id="GO:0016491">
    <property type="term" value="F:oxidoreductase activity"/>
    <property type="evidence" value="ECO:0007669"/>
    <property type="project" value="UniProtKB-KW"/>
</dbReference>
<dbReference type="PROSITE" id="PS00061">
    <property type="entry name" value="ADH_SHORT"/>
    <property type="match status" value="1"/>
</dbReference>
<feature type="binding site" evidence="10">
    <location>
        <position position="444"/>
    </location>
    <ligand>
        <name>Mg(2+)</name>
        <dbReference type="ChEBI" id="CHEBI:18420"/>
    </ligand>
</feature>
<evidence type="ECO:0000256" key="7">
    <source>
        <dbReference type="ARBA" id="ARBA00022801"/>
    </source>
</evidence>
<dbReference type="PRINTS" id="PR00081">
    <property type="entry name" value="GDHRDH"/>
</dbReference>
<dbReference type="GO" id="GO:0008967">
    <property type="term" value="F:phosphoglycolate phosphatase activity"/>
    <property type="evidence" value="ECO:0007669"/>
    <property type="project" value="UniProtKB-UniRule"/>
</dbReference>
<dbReference type="Pfam" id="PF00702">
    <property type="entry name" value="Hydrolase"/>
    <property type="match status" value="1"/>
</dbReference>
<evidence type="ECO:0000256" key="8">
    <source>
        <dbReference type="ARBA" id="ARBA00022842"/>
    </source>
</evidence>
<dbReference type="SFLD" id="SFLDG01135">
    <property type="entry name" value="C1.5.6:_HAD__Beta-PGM__Phospha"/>
    <property type="match status" value="1"/>
</dbReference>
<dbReference type="InterPro" id="IPR037512">
    <property type="entry name" value="PGPase_prok"/>
</dbReference>
<dbReference type="EMBL" id="UIGR01000001">
    <property type="protein sequence ID" value="SUX32739.1"/>
    <property type="molecule type" value="Genomic_DNA"/>
</dbReference>
<keyword evidence="9 10" id="KW-0119">Carbohydrate metabolism</keyword>
<dbReference type="Gene3D" id="1.10.150.240">
    <property type="entry name" value="Putative phosphatase, domain 2"/>
    <property type="match status" value="1"/>
</dbReference>
<keyword evidence="6 10" id="KW-0479">Metal-binding</keyword>
<dbReference type="GO" id="GO:0005829">
    <property type="term" value="C:cytosol"/>
    <property type="evidence" value="ECO:0007669"/>
    <property type="project" value="TreeGrafter"/>
</dbReference>
<comment type="function">
    <text evidence="10">Specifically catalyzes the dephosphorylation of 2-phosphoglycolate. Is involved in the dissimilation of the intracellular 2-phosphoglycolate formed during the DNA repair of 3'-phosphoglycolate ends, a major class of DNA lesions induced by oxidative stress.</text>
</comment>
<evidence type="ECO:0000256" key="10">
    <source>
        <dbReference type="HAMAP-Rule" id="MF_00495"/>
    </source>
</evidence>
<dbReference type="NCBIfam" id="TIGR01549">
    <property type="entry name" value="HAD-SF-IA-v1"/>
    <property type="match status" value="1"/>
</dbReference>
<evidence type="ECO:0000313" key="13">
    <source>
        <dbReference type="Proteomes" id="UP000254029"/>
    </source>
</evidence>
<dbReference type="Gene3D" id="3.40.50.1000">
    <property type="entry name" value="HAD superfamily/HAD-like"/>
    <property type="match status" value="1"/>
</dbReference>
<dbReference type="InterPro" id="IPR020904">
    <property type="entry name" value="Sc_DH/Rdtase_CS"/>
</dbReference>
<dbReference type="GO" id="GO:0005975">
    <property type="term" value="P:carbohydrate metabolic process"/>
    <property type="evidence" value="ECO:0007669"/>
    <property type="project" value="InterPro"/>
</dbReference>
<dbReference type="GO" id="GO:0006281">
    <property type="term" value="P:DNA repair"/>
    <property type="evidence" value="ECO:0007669"/>
    <property type="project" value="TreeGrafter"/>
</dbReference>
<dbReference type="InterPro" id="IPR036291">
    <property type="entry name" value="NAD(P)-bd_dom_sf"/>
</dbReference>
<evidence type="ECO:0000256" key="6">
    <source>
        <dbReference type="ARBA" id="ARBA00022723"/>
    </source>
</evidence>